<sequence length="443" mass="50760">MWSVIIFENDNSIEAVPSIWHRKNTCAWPKKNPKKFIEKQVFPNKTDFYFLRARKIGKDVDNYLDARNRAKRGENTSNLSDNVDESVKKQRKFKTFISNKKDACLWDSTNSSSDDTDNGEVHYNMPNKPTDDVEYDKGIEKISLCVSSKRKLNFDESPPLINKYQSNNSQTNFNITSELIEFQSASIDNIVVVADNTDDSHNVEGTVNNIIRTTASPFKVTNVNDTTTTEITEPYIPLSLTPAGSQSFTSDSLIDKVNKINRTTLNTWYEIKSMNEKIEKLETNLFMISNNRVHVHTDDNNSFDSMNTFEVMMSVLPIVNEESLSTFEKNLLDYNFKKKVVCELSRLVRSTIQSTTRAILRYLFDDSFLQKYSYKGQKQKKVFSTLAICSVIFESIKSIGKFKNYNTIDVEQSIKIFIAGAKFREKSKTNRHSHAVAAGDQII</sequence>
<evidence type="ECO:0000313" key="3">
    <source>
        <dbReference type="EMBL" id="CAI6370580.1"/>
    </source>
</evidence>
<dbReference type="InterPro" id="IPR032071">
    <property type="entry name" value="DUF4806"/>
</dbReference>
<dbReference type="Proteomes" id="UP001160148">
    <property type="component" value="Unassembled WGS sequence"/>
</dbReference>
<feature type="region of interest" description="Disordered" evidence="1">
    <location>
        <begin position="109"/>
        <end position="132"/>
    </location>
</feature>
<evidence type="ECO:0000256" key="1">
    <source>
        <dbReference type="SAM" id="MobiDB-lite"/>
    </source>
</evidence>
<gene>
    <name evidence="3" type="ORF">MEUPH1_LOCUS24687</name>
</gene>
<protein>
    <recommendedName>
        <fullName evidence="2">DUF4806 domain-containing protein</fullName>
    </recommendedName>
</protein>
<dbReference type="Pfam" id="PF16064">
    <property type="entry name" value="DUF4806"/>
    <property type="match status" value="1"/>
</dbReference>
<organism evidence="3 4">
    <name type="scientific">Macrosiphum euphorbiae</name>
    <name type="common">potato aphid</name>
    <dbReference type="NCBI Taxonomy" id="13131"/>
    <lineage>
        <taxon>Eukaryota</taxon>
        <taxon>Metazoa</taxon>
        <taxon>Ecdysozoa</taxon>
        <taxon>Arthropoda</taxon>
        <taxon>Hexapoda</taxon>
        <taxon>Insecta</taxon>
        <taxon>Pterygota</taxon>
        <taxon>Neoptera</taxon>
        <taxon>Paraneoptera</taxon>
        <taxon>Hemiptera</taxon>
        <taxon>Sternorrhyncha</taxon>
        <taxon>Aphidomorpha</taxon>
        <taxon>Aphidoidea</taxon>
        <taxon>Aphididae</taxon>
        <taxon>Macrosiphini</taxon>
        <taxon>Macrosiphum</taxon>
    </lineage>
</organism>
<dbReference type="AlphaFoldDB" id="A0AAV0XQ19"/>
<reference evidence="3 4" key="1">
    <citation type="submission" date="2023-01" db="EMBL/GenBank/DDBJ databases">
        <authorList>
            <person name="Whitehead M."/>
        </authorList>
    </citation>
    <scope>NUCLEOTIDE SEQUENCE [LARGE SCALE GENOMIC DNA]</scope>
</reference>
<dbReference type="PANTHER" id="PTHR34153:SF2">
    <property type="entry name" value="SI:CH211-262H13.3-RELATED"/>
    <property type="match status" value="1"/>
</dbReference>
<dbReference type="EMBL" id="CARXXK010000438">
    <property type="protein sequence ID" value="CAI6370580.1"/>
    <property type="molecule type" value="Genomic_DNA"/>
</dbReference>
<evidence type="ECO:0000313" key="4">
    <source>
        <dbReference type="Proteomes" id="UP001160148"/>
    </source>
</evidence>
<name>A0AAV0XQ19_9HEMI</name>
<proteinExistence type="predicted"/>
<keyword evidence="4" id="KW-1185">Reference proteome</keyword>
<dbReference type="PANTHER" id="PTHR34153">
    <property type="entry name" value="SI:CH211-262H13.3-RELATED-RELATED"/>
    <property type="match status" value="1"/>
</dbReference>
<accession>A0AAV0XQ19</accession>
<feature type="domain" description="DUF4806" evidence="2">
    <location>
        <begin position="316"/>
        <end position="390"/>
    </location>
</feature>
<evidence type="ECO:0000259" key="2">
    <source>
        <dbReference type="Pfam" id="PF16064"/>
    </source>
</evidence>
<comment type="caution">
    <text evidence="3">The sequence shown here is derived from an EMBL/GenBank/DDBJ whole genome shotgun (WGS) entry which is preliminary data.</text>
</comment>